<organism evidence="5 6">
    <name type="scientific">Aliidongia dinghuensis</name>
    <dbReference type="NCBI Taxonomy" id="1867774"/>
    <lineage>
        <taxon>Bacteria</taxon>
        <taxon>Pseudomonadati</taxon>
        <taxon>Pseudomonadota</taxon>
        <taxon>Alphaproteobacteria</taxon>
        <taxon>Rhodospirillales</taxon>
        <taxon>Dongiaceae</taxon>
        <taxon>Aliidongia</taxon>
    </lineage>
</organism>
<dbReference type="AlphaFoldDB" id="A0A8J2YSY2"/>
<dbReference type="GO" id="GO:0015627">
    <property type="term" value="C:type II protein secretion system complex"/>
    <property type="evidence" value="ECO:0007669"/>
    <property type="project" value="TreeGrafter"/>
</dbReference>
<name>A0A8J2YSY2_9PROT</name>
<comment type="similarity">
    <text evidence="1">Belongs to the bacterial secretin family.</text>
</comment>
<proteinExistence type="inferred from homology"/>
<feature type="signal peptide" evidence="2">
    <location>
        <begin position="1"/>
        <end position="23"/>
    </location>
</feature>
<evidence type="ECO:0000259" key="4">
    <source>
        <dbReference type="Pfam" id="PF13629"/>
    </source>
</evidence>
<sequence length="472" mass="49377">MVRKLLFALAVAASLAHPMPGFTAQPSQSVTVTPQPSLQAPQALTIALNKSQVLRVSQTVGRIAVGNAAIVDAVALTDRSFYLLGKAVGTTNLSVYGQNSQLLAVLDVTVGADVDGVKAALHQMMPDDRIEVRAINDSIALSGTVGSPAKVTQAMEIARKFVTEDDKDKDKSKVLNNLGVRGAQQVMLQVKVAEMQRNVSKAFNFHPFISAGKPGAGNIGGNGFKLAPLDPVDTSNFATIAGSAVAGNFTFQLLIDALESKGAVKILAEPNLVAMSGDTASFLAGGEFPVPVAQNTASGVPTVTVEFKPFGISLAFTPTVIDDLINLVVAPEVSQIDKTNSVTFTGFTIPGIATRRARTTVELRDGQSFAIAGLISSDFDDTVRGIPGIMDVPVLGALFRSPSYQNNETELVIIITPHLVQPAPAGTLKAPTDSFVPPSDAQIFLLGNTENPDSGLPPSNGGLTGRYGHIIR</sequence>
<evidence type="ECO:0000256" key="1">
    <source>
        <dbReference type="RuleBase" id="RU004003"/>
    </source>
</evidence>
<dbReference type="EMBL" id="BMJQ01000004">
    <property type="protein sequence ID" value="GGF14290.1"/>
    <property type="molecule type" value="Genomic_DNA"/>
</dbReference>
<keyword evidence="2" id="KW-0732">Signal</keyword>
<evidence type="ECO:0000259" key="3">
    <source>
        <dbReference type="Pfam" id="PF00263"/>
    </source>
</evidence>
<evidence type="ECO:0000256" key="2">
    <source>
        <dbReference type="SAM" id="SignalP"/>
    </source>
</evidence>
<dbReference type="Pfam" id="PF00263">
    <property type="entry name" value="Secretin"/>
    <property type="match status" value="1"/>
</dbReference>
<dbReference type="PANTHER" id="PTHR30332:SF17">
    <property type="entry name" value="TYPE IV PILIATION SYSTEM PROTEIN DR_0774-RELATED"/>
    <property type="match status" value="1"/>
</dbReference>
<evidence type="ECO:0000313" key="6">
    <source>
        <dbReference type="Proteomes" id="UP000646365"/>
    </source>
</evidence>
<feature type="chain" id="PRO_5035165026" evidence="2">
    <location>
        <begin position="24"/>
        <end position="472"/>
    </location>
</feature>
<dbReference type="InterPro" id="IPR004846">
    <property type="entry name" value="T2SS/T3SS_dom"/>
</dbReference>
<feature type="domain" description="Pilus formation protein N-terminal" evidence="4">
    <location>
        <begin position="41"/>
        <end position="110"/>
    </location>
</feature>
<feature type="domain" description="Type II/III secretion system secretin-like" evidence="3">
    <location>
        <begin position="257"/>
        <end position="420"/>
    </location>
</feature>
<dbReference type="RefSeq" id="WP_189045129.1">
    <property type="nucleotide sequence ID" value="NZ_BMJQ01000004.1"/>
</dbReference>
<dbReference type="GO" id="GO:0009306">
    <property type="term" value="P:protein secretion"/>
    <property type="evidence" value="ECO:0007669"/>
    <property type="project" value="InterPro"/>
</dbReference>
<dbReference type="PANTHER" id="PTHR30332">
    <property type="entry name" value="PROBABLE GENERAL SECRETION PATHWAY PROTEIN D"/>
    <property type="match status" value="1"/>
</dbReference>
<comment type="caution">
    <text evidence="5">The sequence shown here is derived from an EMBL/GenBank/DDBJ whole genome shotgun (WGS) entry which is preliminary data.</text>
</comment>
<gene>
    <name evidence="5" type="ORF">GCM10011611_20070</name>
</gene>
<dbReference type="Pfam" id="PF13629">
    <property type="entry name" value="T2SS-T3SS_pil_N"/>
    <property type="match status" value="1"/>
</dbReference>
<dbReference type="InterPro" id="IPR032789">
    <property type="entry name" value="T2SS-T3SS_pil_N"/>
</dbReference>
<reference evidence="5" key="1">
    <citation type="journal article" date="2014" name="Int. J. Syst. Evol. Microbiol.">
        <title>Complete genome sequence of Corynebacterium casei LMG S-19264T (=DSM 44701T), isolated from a smear-ripened cheese.</title>
        <authorList>
            <consortium name="US DOE Joint Genome Institute (JGI-PGF)"/>
            <person name="Walter F."/>
            <person name="Albersmeier A."/>
            <person name="Kalinowski J."/>
            <person name="Ruckert C."/>
        </authorList>
    </citation>
    <scope>NUCLEOTIDE SEQUENCE</scope>
    <source>
        <strain evidence="5">CGMCC 1.15725</strain>
    </source>
</reference>
<dbReference type="PRINTS" id="PR00811">
    <property type="entry name" value="BCTERIALGSPD"/>
</dbReference>
<dbReference type="InterPro" id="IPR001775">
    <property type="entry name" value="GspD/PilQ"/>
</dbReference>
<dbReference type="InterPro" id="IPR050810">
    <property type="entry name" value="Bact_Secretion_Sys_Channel"/>
</dbReference>
<reference evidence="5" key="2">
    <citation type="submission" date="2020-09" db="EMBL/GenBank/DDBJ databases">
        <authorList>
            <person name="Sun Q."/>
            <person name="Zhou Y."/>
        </authorList>
    </citation>
    <scope>NUCLEOTIDE SEQUENCE</scope>
    <source>
        <strain evidence="5">CGMCC 1.15725</strain>
    </source>
</reference>
<protein>
    <submittedName>
        <fullName evidence="5">General secretion pathway protein</fullName>
    </submittedName>
</protein>
<keyword evidence="6" id="KW-1185">Reference proteome</keyword>
<dbReference type="Proteomes" id="UP000646365">
    <property type="component" value="Unassembled WGS sequence"/>
</dbReference>
<evidence type="ECO:0000313" key="5">
    <source>
        <dbReference type="EMBL" id="GGF14290.1"/>
    </source>
</evidence>
<accession>A0A8J2YSY2</accession>